<feature type="non-terminal residue" evidence="1">
    <location>
        <position position="110"/>
    </location>
</feature>
<protein>
    <submittedName>
        <fullName evidence="1">Uncharacterized protein</fullName>
    </submittedName>
</protein>
<gene>
    <name evidence="1" type="ORF">LCGC14_1269810</name>
</gene>
<dbReference type="AlphaFoldDB" id="A0A0F9P1J7"/>
<organism evidence="1">
    <name type="scientific">marine sediment metagenome</name>
    <dbReference type="NCBI Taxonomy" id="412755"/>
    <lineage>
        <taxon>unclassified sequences</taxon>
        <taxon>metagenomes</taxon>
        <taxon>ecological metagenomes</taxon>
    </lineage>
</organism>
<accession>A0A0F9P1J7</accession>
<sequence>MRWRRRVKMCFRLSWDIIEEKIQEDTRSDGVFPLLTNCSGMPILDVLTAYKSKQPFVEKRHDLLKNSLEVTPAFLKSISRLEAFLFLNFVGITAHALIERELRKAMEANS</sequence>
<comment type="caution">
    <text evidence="1">The sequence shown here is derived from an EMBL/GenBank/DDBJ whole genome shotgun (WGS) entry which is preliminary data.</text>
</comment>
<dbReference type="EMBL" id="LAZR01007113">
    <property type="protein sequence ID" value="KKM87352.1"/>
    <property type="molecule type" value="Genomic_DNA"/>
</dbReference>
<proteinExistence type="predicted"/>
<reference evidence="1" key="1">
    <citation type="journal article" date="2015" name="Nature">
        <title>Complex archaea that bridge the gap between prokaryotes and eukaryotes.</title>
        <authorList>
            <person name="Spang A."/>
            <person name="Saw J.H."/>
            <person name="Jorgensen S.L."/>
            <person name="Zaremba-Niedzwiedzka K."/>
            <person name="Martijn J."/>
            <person name="Lind A.E."/>
            <person name="van Eijk R."/>
            <person name="Schleper C."/>
            <person name="Guy L."/>
            <person name="Ettema T.J."/>
        </authorList>
    </citation>
    <scope>NUCLEOTIDE SEQUENCE</scope>
</reference>
<name>A0A0F9P1J7_9ZZZZ</name>
<evidence type="ECO:0000313" key="1">
    <source>
        <dbReference type="EMBL" id="KKM87352.1"/>
    </source>
</evidence>